<comment type="subcellular location">
    <subcellularLocation>
        <location evidence="1">Mitochondrion inner membrane</location>
        <topology evidence="1">Peripheral membrane protein</topology>
        <orientation evidence="1">Matrix side</orientation>
    </subcellularLocation>
</comment>
<keyword evidence="5" id="KW-0999">Mitochondrion inner membrane</keyword>
<evidence type="ECO:0000256" key="4">
    <source>
        <dbReference type="ARBA" id="ARBA00022660"/>
    </source>
</evidence>
<keyword evidence="8" id="KW-0472">Membrane</keyword>
<evidence type="ECO:0000256" key="9">
    <source>
        <dbReference type="ARBA" id="ARBA00031684"/>
    </source>
</evidence>
<dbReference type="PANTHER" id="PTHR12022">
    <property type="entry name" value="UBIQUINOL-CYTOCHROME C REDUCTASE COMPLEX 14 KD PROTEIN"/>
    <property type="match status" value="1"/>
</dbReference>
<keyword evidence="12" id="KW-1185">Reference proteome</keyword>
<dbReference type="EMBL" id="LN891083">
    <property type="protein sequence ID" value="CUS09372.1"/>
    <property type="molecule type" value="Genomic_DNA"/>
</dbReference>
<keyword evidence="6" id="KW-0249">Electron transport</keyword>
<protein>
    <recommendedName>
        <fullName evidence="9">Complex III subunit 7</fullName>
    </recommendedName>
</protein>
<evidence type="ECO:0000256" key="3">
    <source>
        <dbReference type="ARBA" id="ARBA00022448"/>
    </source>
</evidence>
<comment type="similarity">
    <text evidence="2">Belongs to the UQCRB/QCR7 family.</text>
</comment>
<dbReference type="PANTHER" id="PTHR12022:SF0">
    <property type="entry name" value="CYTOCHROME B-C1 COMPLEX SUBUNIT 7"/>
    <property type="match status" value="1"/>
</dbReference>
<evidence type="ECO:0000313" key="11">
    <source>
        <dbReference type="EMBL" id="CUS09372.1"/>
    </source>
</evidence>
<organism evidence="11 12">
    <name type="scientific">Tuber aestivum</name>
    <name type="common">summer truffle</name>
    <dbReference type="NCBI Taxonomy" id="59557"/>
    <lineage>
        <taxon>Eukaryota</taxon>
        <taxon>Fungi</taxon>
        <taxon>Dikarya</taxon>
        <taxon>Ascomycota</taxon>
        <taxon>Pezizomycotina</taxon>
        <taxon>Pezizomycetes</taxon>
        <taxon>Pezizales</taxon>
        <taxon>Tuberaceae</taxon>
        <taxon>Tuber</taxon>
    </lineage>
</organism>
<dbReference type="Proteomes" id="UP001412239">
    <property type="component" value="Unassembled WGS sequence"/>
</dbReference>
<keyword evidence="7" id="KW-0496">Mitochondrion</keyword>
<evidence type="ECO:0000256" key="1">
    <source>
        <dbReference type="ARBA" id="ARBA00004443"/>
    </source>
</evidence>
<accession>A0A292PNZ5</accession>
<evidence type="ECO:0000256" key="8">
    <source>
        <dbReference type="ARBA" id="ARBA00023136"/>
    </source>
</evidence>
<keyword evidence="3" id="KW-0813">Transport</keyword>
<dbReference type="Gene3D" id="1.10.1090.10">
    <property type="entry name" value="Cytochrome b-c1 complex subunit 7"/>
    <property type="match status" value="1"/>
</dbReference>
<evidence type="ECO:0000256" key="10">
    <source>
        <dbReference type="SAM" id="MobiDB-lite"/>
    </source>
</evidence>
<dbReference type="AlphaFoldDB" id="A0A292PNZ5"/>
<dbReference type="GO" id="GO:0006122">
    <property type="term" value="P:mitochondrial electron transport, ubiquinol to cytochrome c"/>
    <property type="evidence" value="ECO:0007669"/>
    <property type="project" value="InterPro"/>
</dbReference>
<keyword evidence="4" id="KW-0679">Respiratory chain</keyword>
<evidence type="ECO:0000256" key="6">
    <source>
        <dbReference type="ARBA" id="ARBA00022982"/>
    </source>
</evidence>
<sequence length="176" mass="20123">MTTFTVIRSVFSHPSTPPLKLEPSPSASHRPPSPHNNTPLFFSSLLGLQIQMGFTSGLALRRAIVARPWLHKMMAPIAEKYNDLAGYRKLGLVRDDLIADENEVVQEALKRLPPKVAYDRVYRLRRAVQCSLAHTILPKEEQTKSEGDISYLMPYIEEIERERKEKEELDSLTRAR</sequence>
<dbReference type="InterPro" id="IPR036544">
    <property type="entry name" value="QCR7_sf"/>
</dbReference>
<reference evidence="11" key="1">
    <citation type="submission" date="2015-10" db="EMBL/GenBank/DDBJ databases">
        <authorList>
            <person name="Regsiter A."/>
            <person name="william w."/>
        </authorList>
    </citation>
    <scope>NUCLEOTIDE SEQUENCE</scope>
    <source>
        <strain evidence="11">Montdore</strain>
    </source>
</reference>
<dbReference type="Pfam" id="PF02271">
    <property type="entry name" value="UCR_14kD"/>
    <property type="match status" value="1"/>
</dbReference>
<evidence type="ECO:0000313" key="12">
    <source>
        <dbReference type="Proteomes" id="UP001412239"/>
    </source>
</evidence>
<name>A0A292PNZ5_9PEZI</name>
<dbReference type="GO" id="GO:0005743">
    <property type="term" value="C:mitochondrial inner membrane"/>
    <property type="evidence" value="ECO:0007669"/>
    <property type="project" value="UniProtKB-SubCell"/>
</dbReference>
<dbReference type="InterPro" id="IPR003197">
    <property type="entry name" value="QCR7"/>
</dbReference>
<evidence type="ECO:0000256" key="7">
    <source>
        <dbReference type="ARBA" id="ARBA00023128"/>
    </source>
</evidence>
<dbReference type="GO" id="GO:0045275">
    <property type="term" value="C:respiratory chain complex III"/>
    <property type="evidence" value="ECO:0007669"/>
    <property type="project" value="InterPro"/>
</dbReference>
<feature type="region of interest" description="Disordered" evidence="10">
    <location>
        <begin position="15"/>
        <end position="34"/>
    </location>
</feature>
<dbReference type="FunFam" id="1.10.1090.10:FF:000001">
    <property type="entry name" value="Cytochrome b-c1 complex subunit 7"/>
    <property type="match status" value="1"/>
</dbReference>
<dbReference type="SUPFAM" id="SSF81524">
    <property type="entry name" value="14 kDa protein of cytochrome bc1 complex (Ubiquinol-cytochrome c reductase)"/>
    <property type="match status" value="1"/>
</dbReference>
<evidence type="ECO:0000256" key="2">
    <source>
        <dbReference type="ARBA" id="ARBA00008554"/>
    </source>
</evidence>
<gene>
    <name evidence="11" type="ORF">GSTUAT00006494001</name>
</gene>
<evidence type="ECO:0000256" key="5">
    <source>
        <dbReference type="ARBA" id="ARBA00022792"/>
    </source>
</evidence>
<proteinExistence type="inferred from homology"/>